<keyword evidence="2" id="KW-1185">Reference proteome</keyword>
<comment type="caution">
    <text evidence="1">The sequence shown here is derived from an EMBL/GenBank/DDBJ whole genome shotgun (WGS) entry which is preliminary data.</text>
</comment>
<evidence type="ECO:0000313" key="1">
    <source>
        <dbReference type="EMBL" id="KAI3742823.1"/>
    </source>
</evidence>
<sequence>MTPSTCFFLLLPLYVVAYTRIHPLIHDPFQDQPRTGLVNPEVVAKACEPSSEKALCVSVLKSQTISDVNDLKQAAFVAIQTASREAVTTSEMIKAARKREENKDVVEDGIEEETLADCAMNYISLVEILADAASALMTGPESDVMVEVKAAVTTAETCEKSIAGGRKSRVVEEVAKKNENVRKLCSNALGIYNVYATGH</sequence>
<proteinExistence type="predicted"/>
<accession>A0ACB9D868</accession>
<protein>
    <submittedName>
        <fullName evidence="1">Uncharacterized protein</fullName>
    </submittedName>
</protein>
<dbReference type="Proteomes" id="UP001056120">
    <property type="component" value="Linkage Group LG20"/>
</dbReference>
<gene>
    <name evidence="1" type="ORF">L1987_60519</name>
</gene>
<reference evidence="1 2" key="2">
    <citation type="journal article" date="2022" name="Mol. Ecol. Resour.">
        <title>The genomes of chicory, endive, great burdock and yacon provide insights into Asteraceae paleo-polyploidization history and plant inulin production.</title>
        <authorList>
            <person name="Fan W."/>
            <person name="Wang S."/>
            <person name="Wang H."/>
            <person name="Wang A."/>
            <person name="Jiang F."/>
            <person name="Liu H."/>
            <person name="Zhao H."/>
            <person name="Xu D."/>
            <person name="Zhang Y."/>
        </authorList>
    </citation>
    <scope>NUCLEOTIDE SEQUENCE [LARGE SCALE GENOMIC DNA]</scope>
    <source>
        <strain evidence="2">cv. Yunnan</strain>
        <tissue evidence="1">Leaves</tissue>
    </source>
</reference>
<organism evidence="1 2">
    <name type="scientific">Smallanthus sonchifolius</name>
    <dbReference type="NCBI Taxonomy" id="185202"/>
    <lineage>
        <taxon>Eukaryota</taxon>
        <taxon>Viridiplantae</taxon>
        <taxon>Streptophyta</taxon>
        <taxon>Embryophyta</taxon>
        <taxon>Tracheophyta</taxon>
        <taxon>Spermatophyta</taxon>
        <taxon>Magnoliopsida</taxon>
        <taxon>eudicotyledons</taxon>
        <taxon>Gunneridae</taxon>
        <taxon>Pentapetalae</taxon>
        <taxon>asterids</taxon>
        <taxon>campanulids</taxon>
        <taxon>Asterales</taxon>
        <taxon>Asteraceae</taxon>
        <taxon>Asteroideae</taxon>
        <taxon>Heliantheae alliance</taxon>
        <taxon>Millerieae</taxon>
        <taxon>Smallanthus</taxon>
    </lineage>
</organism>
<dbReference type="EMBL" id="CM042037">
    <property type="protein sequence ID" value="KAI3742823.1"/>
    <property type="molecule type" value="Genomic_DNA"/>
</dbReference>
<reference evidence="2" key="1">
    <citation type="journal article" date="2022" name="Mol. Ecol. Resour.">
        <title>The genomes of chicory, endive, great burdock and yacon provide insights into Asteraceae palaeo-polyploidization history and plant inulin production.</title>
        <authorList>
            <person name="Fan W."/>
            <person name="Wang S."/>
            <person name="Wang H."/>
            <person name="Wang A."/>
            <person name="Jiang F."/>
            <person name="Liu H."/>
            <person name="Zhao H."/>
            <person name="Xu D."/>
            <person name="Zhang Y."/>
        </authorList>
    </citation>
    <scope>NUCLEOTIDE SEQUENCE [LARGE SCALE GENOMIC DNA]</scope>
    <source>
        <strain evidence="2">cv. Yunnan</strain>
    </source>
</reference>
<evidence type="ECO:0000313" key="2">
    <source>
        <dbReference type="Proteomes" id="UP001056120"/>
    </source>
</evidence>
<name>A0ACB9D868_9ASTR</name>